<dbReference type="STRING" id="247633.GP2143_06015"/>
<name>A0YBQ3_9GAMM</name>
<accession>A0YBQ3</accession>
<keyword evidence="2" id="KW-1185">Reference proteome</keyword>
<gene>
    <name evidence="1" type="ORF">GP2143_06015</name>
</gene>
<dbReference type="AlphaFoldDB" id="A0YBQ3"/>
<dbReference type="eggNOG" id="ENOG5033KG0">
    <property type="taxonomic scope" value="Bacteria"/>
</dbReference>
<organism evidence="1 2">
    <name type="scientific">marine gamma proteobacterium HTCC2143</name>
    <dbReference type="NCBI Taxonomy" id="247633"/>
    <lineage>
        <taxon>Bacteria</taxon>
        <taxon>Pseudomonadati</taxon>
        <taxon>Pseudomonadota</taxon>
        <taxon>Gammaproteobacteria</taxon>
        <taxon>Cellvibrionales</taxon>
        <taxon>Spongiibacteraceae</taxon>
        <taxon>BD1-7 clade</taxon>
    </lineage>
</organism>
<comment type="caution">
    <text evidence="1">The sequence shown here is derived from an EMBL/GenBank/DDBJ whole genome shotgun (WGS) entry which is preliminary data.</text>
</comment>
<sequence>MMSIQEIAISHNQKKKLLKSIEDENVIFQDDNGDVVVSVDNYRQFKLDSNASPIEKVLGDDTLDFDSQYFVFS</sequence>
<evidence type="ECO:0000313" key="1">
    <source>
        <dbReference type="EMBL" id="EAW31983.1"/>
    </source>
</evidence>
<protein>
    <submittedName>
        <fullName evidence="1">Uncharacterized protein</fullName>
    </submittedName>
</protein>
<dbReference type="EMBL" id="AAVT01000002">
    <property type="protein sequence ID" value="EAW31983.1"/>
    <property type="molecule type" value="Genomic_DNA"/>
</dbReference>
<proteinExistence type="predicted"/>
<dbReference type="Proteomes" id="UP000004931">
    <property type="component" value="Unassembled WGS sequence"/>
</dbReference>
<evidence type="ECO:0000313" key="2">
    <source>
        <dbReference type="Proteomes" id="UP000004931"/>
    </source>
</evidence>
<reference evidence="1 2" key="1">
    <citation type="journal article" date="2010" name="J. Bacteriol.">
        <title>Genome sequence of the oligotrophic marine Gammaproteobacterium HTCC2143, isolated from the Oregon Coast.</title>
        <authorList>
            <person name="Oh H.M."/>
            <person name="Kang I."/>
            <person name="Ferriera S."/>
            <person name="Giovannoni S.J."/>
            <person name="Cho J.C."/>
        </authorList>
    </citation>
    <scope>NUCLEOTIDE SEQUENCE [LARGE SCALE GENOMIC DNA]</scope>
    <source>
        <strain evidence="1 2">HTCC2143</strain>
    </source>
</reference>